<dbReference type="EMBL" id="AAOH01000001">
    <property type="protein sequence ID" value="EAR30492.1"/>
    <property type="molecule type" value="Genomic_DNA"/>
</dbReference>
<gene>
    <name evidence="1" type="ORF">PTD2_02946</name>
</gene>
<dbReference type="SUPFAM" id="SSF48613">
    <property type="entry name" value="Heme oxygenase-like"/>
    <property type="match status" value="1"/>
</dbReference>
<dbReference type="InterPro" id="IPR016084">
    <property type="entry name" value="Haem_Oase-like_multi-hlx"/>
</dbReference>
<dbReference type="HOGENOM" id="CLU_1228552_0_0_6"/>
<organism evidence="1 2">
    <name type="scientific">Pseudoalteromonas tunicata D2</name>
    <dbReference type="NCBI Taxonomy" id="87626"/>
    <lineage>
        <taxon>Bacteria</taxon>
        <taxon>Pseudomonadati</taxon>
        <taxon>Pseudomonadota</taxon>
        <taxon>Gammaproteobacteria</taxon>
        <taxon>Alteromonadales</taxon>
        <taxon>Pseudoalteromonadaceae</taxon>
        <taxon>Pseudoalteromonas</taxon>
    </lineage>
</organism>
<dbReference type="RefSeq" id="WP_009836790.1">
    <property type="nucleotide sequence ID" value="NZ_AAOH01000001.1"/>
</dbReference>
<dbReference type="eggNOG" id="COG5424">
    <property type="taxonomic scope" value="Bacteria"/>
</dbReference>
<dbReference type="AlphaFoldDB" id="A4C4L0"/>
<reference evidence="1 2" key="1">
    <citation type="submission" date="2006-02" db="EMBL/GenBank/DDBJ databases">
        <authorList>
            <person name="Moran M.A."/>
            <person name="Kjelleberg S."/>
            <person name="Egan S."/>
            <person name="Saunders N."/>
            <person name="Thomas T."/>
            <person name="Ferriera S."/>
            <person name="Johnson J."/>
            <person name="Kravitz S."/>
            <person name="Halpern A."/>
            <person name="Remington K."/>
            <person name="Beeson K."/>
            <person name="Tran B."/>
            <person name="Rogers Y.-H."/>
            <person name="Friedman R."/>
            <person name="Venter J.C."/>
        </authorList>
    </citation>
    <scope>NUCLEOTIDE SEQUENCE [LARGE SCALE GENOMIC DNA]</scope>
    <source>
        <strain evidence="1 2">D2</strain>
    </source>
</reference>
<proteinExistence type="predicted"/>
<protein>
    <recommendedName>
        <fullName evidence="3">Long-chain acyl-CoA synthetase</fullName>
    </recommendedName>
</protein>
<accession>A4C4L0</accession>
<dbReference type="STRING" id="87626.PTD2_02946"/>
<evidence type="ECO:0000313" key="1">
    <source>
        <dbReference type="EMBL" id="EAR30492.1"/>
    </source>
</evidence>
<dbReference type="Gene3D" id="1.20.910.10">
    <property type="entry name" value="Heme oxygenase-like"/>
    <property type="match status" value="1"/>
</dbReference>
<evidence type="ECO:0008006" key="3">
    <source>
        <dbReference type="Google" id="ProtNLM"/>
    </source>
</evidence>
<sequence>MSFYQTLVQKTQQSQQYLLQAPIIQRCFAGQFSIDDYVAFLQQAYHHVKHTTPLLMAVGSRLPESKEWLRNEVAEYIEEELGHQEWVLNDIAACGYDKEQARKSTPLFATELMVSYAYDCVSRINPLCFFGMVHVLEGTSIALADNAAAQVQNRLQLPNKAFSYLRSHGALDQDHVKFFISLMDKITDPSEQQLIIKSANAFYHLYGDMFRSLDPLHGLTATKQVNADCEVSL</sequence>
<evidence type="ECO:0000313" key="2">
    <source>
        <dbReference type="Proteomes" id="UP000006201"/>
    </source>
</evidence>
<comment type="caution">
    <text evidence="1">The sequence shown here is derived from an EMBL/GenBank/DDBJ whole genome shotgun (WGS) entry which is preliminary data.</text>
</comment>
<dbReference type="Proteomes" id="UP000006201">
    <property type="component" value="Unassembled WGS sequence"/>
</dbReference>
<keyword evidence="2" id="KW-1185">Reference proteome</keyword>
<dbReference type="OrthoDB" id="5177824at2"/>
<name>A4C4L0_9GAMM</name>
<dbReference type="Pfam" id="PF14518">
    <property type="entry name" value="Haem_oxygenas_2"/>
    <property type="match status" value="1"/>
</dbReference>